<dbReference type="OrthoDB" id="1988587at2"/>
<dbReference type="PROSITE" id="PS51257">
    <property type="entry name" value="PROKAR_LIPOPROTEIN"/>
    <property type="match status" value="1"/>
</dbReference>
<feature type="signal peptide" evidence="2">
    <location>
        <begin position="1"/>
        <end position="23"/>
    </location>
</feature>
<dbReference type="Gene3D" id="3.40.190.10">
    <property type="entry name" value="Periplasmic binding protein-like II"/>
    <property type="match status" value="2"/>
</dbReference>
<evidence type="ECO:0000313" key="4">
    <source>
        <dbReference type="EMBL" id="NBC73354.1"/>
    </source>
</evidence>
<reference evidence="4 5" key="1">
    <citation type="submission" date="2020-01" db="EMBL/GenBank/DDBJ databases">
        <title>Paenibacillus soybeanensis sp. nov. isolated from the nodules of soybean (Glycine max(L.) Merr).</title>
        <authorList>
            <person name="Wang H."/>
        </authorList>
    </citation>
    <scope>NUCLEOTIDE SEQUENCE [LARGE SCALE GENOMIC DNA]</scope>
    <source>
        <strain evidence="4 5">DSM 23054</strain>
    </source>
</reference>
<dbReference type="PANTHER" id="PTHR43649:SF17">
    <property type="entry name" value="ABC TRANSPORTER SOLUTE BINDING PROTEIN-SUGAR TRANSPORT"/>
    <property type="match status" value="1"/>
</dbReference>
<dbReference type="AlphaFoldDB" id="A0A7X5C5G5"/>
<organism evidence="4 5">
    <name type="scientific">Paenibacillus sacheonensis</name>
    <dbReference type="NCBI Taxonomy" id="742054"/>
    <lineage>
        <taxon>Bacteria</taxon>
        <taxon>Bacillati</taxon>
        <taxon>Bacillota</taxon>
        <taxon>Bacilli</taxon>
        <taxon>Bacillales</taxon>
        <taxon>Paenibacillaceae</taxon>
        <taxon>Paenibacillus</taxon>
    </lineage>
</organism>
<keyword evidence="2" id="KW-0732">Signal</keyword>
<dbReference type="Pfam" id="PF12010">
    <property type="entry name" value="DUF3502"/>
    <property type="match status" value="1"/>
</dbReference>
<dbReference type="InterPro" id="IPR050490">
    <property type="entry name" value="Bact_solute-bd_prot1"/>
</dbReference>
<dbReference type="SUPFAM" id="SSF53850">
    <property type="entry name" value="Periplasmic binding protein-like II"/>
    <property type="match status" value="1"/>
</dbReference>
<dbReference type="InterPro" id="IPR022627">
    <property type="entry name" value="DUF3502"/>
</dbReference>
<sequence>MLKRTRWMMMLTLVLTFVMVLSACGSNENKNANAPADAADNATKTDNAAKADNEGNGAANAGNAAGTADAGLDTSKEVKLKMVFVGPKPVDYDSVFAEINKKLKEKINATVEGEFLDWSEWAQKYPLKLAADEDFDLIYSANWAGYNDQALKGGFLELTDEMLAKYMPKTWAAMPKVSWDQAKVSGKLYMVPQNNGESVEKLILYREDLRKKYNLPAIDSPEAYATYLKTVAQNEKGITPFTPETGDWKYHNLDRVLLKQQNEWNMFDLDLPFAFKLSDAQGKVFNVYQTQEFKDLLVYYKDLADHNAWSKNVLNSKNDHQADFKAGKTASITHNNGTLGALMALMRQENSPYEVALADINQGKKKSVAISTQNGTSIHANSKNVERSMMFIDLMQNDKELHDLMMYGINGVHYEPVGDDKYKALDKNPNFTGFSNWNFNSPLNLQNEAFPTEASDLAKGWEANVYHYPLETFVFDNSKVKTEIANVGNVMLRYAIPLEYGVIKDIDKGVVDLNKQLAAAGVDKIQAELQTQIDAFLAKQ</sequence>
<protein>
    <submittedName>
        <fullName evidence="4">DUF3502 domain-containing protein</fullName>
    </submittedName>
</protein>
<dbReference type="RefSeq" id="WP_161705248.1">
    <property type="nucleotide sequence ID" value="NZ_JAAAMU010000031.1"/>
</dbReference>
<evidence type="ECO:0000313" key="5">
    <source>
        <dbReference type="Proteomes" id="UP000558113"/>
    </source>
</evidence>
<accession>A0A7X5C5G5</accession>
<keyword evidence="5" id="KW-1185">Reference proteome</keyword>
<comment type="caution">
    <text evidence="4">The sequence shown here is derived from an EMBL/GenBank/DDBJ whole genome shotgun (WGS) entry which is preliminary data.</text>
</comment>
<feature type="region of interest" description="Disordered" evidence="1">
    <location>
        <begin position="44"/>
        <end position="68"/>
    </location>
</feature>
<feature type="domain" description="DUF3502" evidence="3">
    <location>
        <begin position="469"/>
        <end position="538"/>
    </location>
</feature>
<dbReference type="PANTHER" id="PTHR43649">
    <property type="entry name" value="ARABINOSE-BINDING PROTEIN-RELATED"/>
    <property type="match status" value="1"/>
</dbReference>
<dbReference type="EMBL" id="JAAAMU010000031">
    <property type="protein sequence ID" value="NBC73354.1"/>
    <property type="molecule type" value="Genomic_DNA"/>
</dbReference>
<gene>
    <name evidence="4" type="ORF">GT003_30715</name>
</gene>
<evidence type="ECO:0000256" key="1">
    <source>
        <dbReference type="SAM" id="MobiDB-lite"/>
    </source>
</evidence>
<proteinExistence type="predicted"/>
<evidence type="ECO:0000259" key="3">
    <source>
        <dbReference type="Pfam" id="PF12010"/>
    </source>
</evidence>
<feature type="chain" id="PRO_5038570150" evidence="2">
    <location>
        <begin position="24"/>
        <end position="540"/>
    </location>
</feature>
<evidence type="ECO:0000256" key="2">
    <source>
        <dbReference type="SAM" id="SignalP"/>
    </source>
</evidence>
<feature type="compositionally biased region" description="Low complexity" evidence="1">
    <location>
        <begin position="54"/>
        <end position="68"/>
    </location>
</feature>
<dbReference type="Proteomes" id="UP000558113">
    <property type="component" value="Unassembled WGS sequence"/>
</dbReference>
<name>A0A7X5C5G5_9BACL</name>